<dbReference type="AlphaFoldDB" id="A0A375IHN2"/>
<reference evidence="1 2" key="1">
    <citation type="submission" date="2018-01" db="EMBL/GenBank/DDBJ databases">
        <authorList>
            <person name="Gaut B.S."/>
            <person name="Morton B.R."/>
            <person name="Clegg M.T."/>
            <person name="Duvall M.R."/>
        </authorList>
    </citation>
    <scope>NUCLEOTIDE SEQUENCE [LARGE SCALE GENOMIC DNA]</scope>
    <source>
        <strain evidence="1">Cupriavidus taiwanensis LMG 19425</strain>
    </source>
</reference>
<dbReference type="SUPFAM" id="SSF54001">
    <property type="entry name" value="Cysteine proteinases"/>
    <property type="match status" value="1"/>
</dbReference>
<proteinExistence type="predicted"/>
<gene>
    <name evidence="1" type="ORF">CT19425_90163</name>
</gene>
<evidence type="ECO:0008006" key="3">
    <source>
        <dbReference type="Google" id="ProtNLM"/>
    </source>
</evidence>
<sequence>MTSVRLLFSTTRWPLSLAIRAVTWSRWSHVALVDGDSVIEAVALHGVRRGALPAAIARAADHAFVDLPARNPGAVLAAAAAQIRKPYDYTALLGLALRRDWQAADAWFCSELVAWSFEAAGQPLLRSEVVRRVTPQHLWMLAPARDMQDLAPA</sequence>
<name>A0A375IHN2_9BURK</name>
<accession>A0A375IHN2</accession>
<evidence type="ECO:0000313" key="2">
    <source>
        <dbReference type="Proteomes" id="UP000255505"/>
    </source>
</evidence>
<dbReference type="RefSeq" id="WP_115663799.1">
    <property type="nucleotide sequence ID" value="NZ_LT991976.1"/>
</dbReference>
<dbReference type="InterPro" id="IPR038765">
    <property type="entry name" value="Papain-like_cys_pep_sf"/>
</dbReference>
<dbReference type="EMBL" id="LT991976">
    <property type="protein sequence ID" value="SPK73059.1"/>
    <property type="molecule type" value="Genomic_DNA"/>
</dbReference>
<organism evidence="1 2">
    <name type="scientific">Cupriavidus taiwanensis</name>
    <dbReference type="NCBI Taxonomy" id="164546"/>
    <lineage>
        <taxon>Bacteria</taxon>
        <taxon>Pseudomonadati</taxon>
        <taxon>Pseudomonadota</taxon>
        <taxon>Betaproteobacteria</taxon>
        <taxon>Burkholderiales</taxon>
        <taxon>Burkholderiaceae</taxon>
        <taxon>Cupriavidus</taxon>
    </lineage>
</organism>
<dbReference type="Gene3D" id="3.90.1720.10">
    <property type="entry name" value="endopeptidase domain like (from Nostoc punctiforme)"/>
    <property type="match status" value="1"/>
</dbReference>
<dbReference type="Proteomes" id="UP000255505">
    <property type="component" value="Chromosome I"/>
</dbReference>
<evidence type="ECO:0000313" key="1">
    <source>
        <dbReference type="EMBL" id="SPK73059.1"/>
    </source>
</evidence>
<protein>
    <recommendedName>
        <fullName evidence="3">Permuted papain-like amidase enzyme, YaeF/YiiX, C92 family</fullName>
    </recommendedName>
</protein>